<feature type="transmembrane region" description="Helical" evidence="14">
    <location>
        <begin position="335"/>
        <end position="355"/>
    </location>
</feature>
<evidence type="ECO:0000313" key="16">
    <source>
        <dbReference type="Proteomes" id="UP000078486"/>
    </source>
</evidence>
<keyword evidence="5 14" id="KW-0812">Transmembrane</keyword>
<gene>
    <name evidence="15" type="ORF">AW736_07585</name>
</gene>
<dbReference type="STRING" id="1184151.AW736_07585"/>
<evidence type="ECO:0000256" key="12">
    <source>
        <dbReference type="ARBA" id="ARBA00033708"/>
    </source>
</evidence>
<feature type="transmembrane region" description="Helical" evidence="14">
    <location>
        <begin position="212"/>
        <end position="236"/>
    </location>
</feature>
<evidence type="ECO:0000256" key="9">
    <source>
        <dbReference type="ARBA" id="ARBA00023065"/>
    </source>
</evidence>
<evidence type="ECO:0000256" key="4">
    <source>
        <dbReference type="ARBA" id="ARBA00022475"/>
    </source>
</evidence>
<evidence type="ECO:0000256" key="5">
    <source>
        <dbReference type="ARBA" id="ARBA00022692"/>
    </source>
</evidence>
<feature type="transmembrane region" description="Helical" evidence="14">
    <location>
        <begin position="474"/>
        <end position="493"/>
    </location>
</feature>
<keyword evidence="3" id="KW-0813">Transport</keyword>
<evidence type="ECO:0000256" key="13">
    <source>
        <dbReference type="RuleBase" id="RU362091"/>
    </source>
</evidence>
<evidence type="ECO:0008006" key="17">
    <source>
        <dbReference type="Google" id="ProtNLM"/>
    </source>
</evidence>
<feature type="transmembrane region" description="Helical" evidence="14">
    <location>
        <begin position="285"/>
        <end position="305"/>
    </location>
</feature>
<evidence type="ECO:0000256" key="1">
    <source>
        <dbReference type="ARBA" id="ARBA00004651"/>
    </source>
</evidence>
<evidence type="ECO:0000256" key="11">
    <source>
        <dbReference type="ARBA" id="ARBA00023201"/>
    </source>
</evidence>
<reference evidence="15 16" key="1">
    <citation type="submission" date="2016-01" db="EMBL/GenBank/DDBJ databases">
        <title>High potential of lignocellulose degradation of a new Verrucomicrobia species.</title>
        <authorList>
            <person name="Wang Y."/>
            <person name="Shi Y."/>
            <person name="Qiu Z."/>
            <person name="Liu S."/>
            <person name="Yang H."/>
        </authorList>
    </citation>
    <scope>NUCLEOTIDE SEQUENCE [LARGE SCALE GENOMIC DNA]</scope>
    <source>
        <strain evidence="15 16">TSB47</strain>
    </source>
</reference>
<dbReference type="GO" id="GO:0015293">
    <property type="term" value="F:symporter activity"/>
    <property type="evidence" value="ECO:0007669"/>
    <property type="project" value="UniProtKB-KW"/>
</dbReference>
<feature type="transmembrane region" description="Helical" evidence="14">
    <location>
        <begin position="421"/>
        <end position="440"/>
    </location>
</feature>
<dbReference type="Proteomes" id="UP000078486">
    <property type="component" value="Unassembled WGS sequence"/>
</dbReference>
<sequence length="674" mass="74100">MTSLHFLDYLIIGAYLVLMLVLGRVAGRHASKGEEGFFLAGRKLGKFYQLFLNFGNSTDANNAVSTVSLVYQQGVSAAWLAFQMVFMNPYFWFMNVWFRRVRLITMADLFEDRLGSRSLARLYAVFQILAAVVVTIGFGNLVTYKICTAIVVKPEAAWTVAERASVEGYHQWRELENRASSLTPAEAGELDVLRERVARGELSHSVSPINPFLFYLVYTLIVGGYIILGGMAATALNEIVQCFLIVSFSLMLLPVGLHAIGGFSALGERVPEAFFDLFGNLGSQVTTLTILAVFAVSWVQITGIMGNMSIGGSARDEYAARFGAVAGTYSKRLMVILWAFCGLVAVALYCGPAALSDPDMAWGMMSRQLLGPGLLGLMLTGVMAANMSSVAAQTMSISALFVRTIYLPLRPGATGARLVTVGRWAIACILGLGIFVAMAMNNIFTVFQLVLTVNVPFGAAVFMMLFWRRLTVPAVWCAVLISATVNLVAPLALARIDAVRHHPALTVRVENAAGGSNPVYFDTVVRQRPDDPASLLEGRERFHMELYLLNLAGVPVEKMSPGHRFAARMFFDALTPFVLLLGISLLTRAPEKRRVDLFYGKMKTPVDATPDLDAREMEETLRNPARFDHTKLFPNSSWEFTKWNRIDALGFLFCCAFSGALILLFWGLVRLVAP</sequence>
<evidence type="ECO:0000256" key="2">
    <source>
        <dbReference type="ARBA" id="ARBA00006434"/>
    </source>
</evidence>
<evidence type="ECO:0000256" key="8">
    <source>
        <dbReference type="ARBA" id="ARBA00023053"/>
    </source>
</evidence>
<keyword evidence="16" id="KW-1185">Reference proteome</keyword>
<keyword evidence="10 14" id="KW-0472">Membrane</keyword>
<dbReference type="Gene3D" id="1.20.1730.10">
    <property type="entry name" value="Sodium/glucose cotransporter"/>
    <property type="match status" value="1"/>
</dbReference>
<comment type="similarity">
    <text evidence="2 13">Belongs to the sodium:solute symporter (SSF) (TC 2.A.21) family.</text>
</comment>
<evidence type="ECO:0000313" key="15">
    <source>
        <dbReference type="EMBL" id="OAM90498.1"/>
    </source>
</evidence>
<evidence type="ECO:0000256" key="3">
    <source>
        <dbReference type="ARBA" id="ARBA00022448"/>
    </source>
</evidence>
<comment type="caution">
    <text evidence="15">The sequence shown here is derived from an EMBL/GenBank/DDBJ whole genome shotgun (WGS) entry which is preliminary data.</text>
</comment>
<feature type="transmembrane region" description="Helical" evidence="14">
    <location>
        <begin position="243"/>
        <end position="265"/>
    </location>
</feature>
<dbReference type="Pfam" id="PF00474">
    <property type="entry name" value="SSF"/>
    <property type="match status" value="2"/>
</dbReference>
<organism evidence="15 16">
    <name type="scientific">Termitidicoccus mucosus</name>
    <dbReference type="NCBI Taxonomy" id="1184151"/>
    <lineage>
        <taxon>Bacteria</taxon>
        <taxon>Pseudomonadati</taxon>
        <taxon>Verrucomicrobiota</taxon>
        <taxon>Opitutia</taxon>
        <taxon>Opitutales</taxon>
        <taxon>Opitutaceae</taxon>
        <taxon>Termitidicoccus</taxon>
    </lineage>
</organism>
<feature type="transmembrane region" description="Helical" evidence="14">
    <location>
        <begin position="6"/>
        <end position="26"/>
    </location>
</feature>
<dbReference type="InterPro" id="IPR001734">
    <property type="entry name" value="Na/solute_symporter"/>
</dbReference>
<keyword evidence="4" id="KW-1003">Cell membrane</keyword>
<dbReference type="InterPro" id="IPR038377">
    <property type="entry name" value="Na/Glc_symporter_sf"/>
</dbReference>
<feature type="transmembrane region" description="Helical" evidence="14">
    <location>
        <begin position="119"/>
        <end position="138"/>
    </location>
</feature>
<dbReference type="OrthoDB" id="175453at2"/>
<keyword evidence="11" id="KW-0739">Sodium transport</keyword>
<feature type="transmembrane region" description="Helical" evidence="14">
    <location>
        <begin position="565"/>
        <end position="586"/>
    </location>
</feature>
<dbReference type="InterPro" id="IPR050277">
    <property type="entry name" value="Sodium:Solute_Symporter"/>
</dbReference>
<keyword evidence="8" id="KW-0915">Sodium</keyword>
<dbReference type="GO" id="GO:0005886">
    <property type="term" value="C:plasma membrane"/>
    <property type="evidence" value="ECO:0007669"/>
    <property type="project" value="UniProtKB-SubCell"/>
</dbReference>
<accession>A0A178IL62</accession>
<comment type="subcellular location">
    <subcellularLocation>
        <location evidence="1">Cell membrane</location>
        <topology evidence="1">Multi-pass membrane protein</topology>
    </subcellularLocation>
</comment>
<feature type="transmembrane region" description="Helical" evidence="14">
    <location>
        <begin position="375"/>
        <end position="401"/>
    </location>
</feature>
<keyword evidence="7 14" id="KW-1133">Transmembrane helix</keyword>
<dbReference type="PROSITE" id="PS50283">
    <property type="entry name" value="NA_SOLUT_SYMP_3"/>
    <property type="match status" value="1"/>
</dbReference>
<dbReference type="PANTHER" id="PTHR48086:SF3">
    <property type="entry name" value="SODIUM_PROLINE SYMPORTER"/>
    <property type="match status" value="1"/>
</dbReference>
<proteinExistence type="inferred from homology"/>
<keyword evidence="9" id="KW-0406">Ion transport</keyword>
<dbReference type="GO" id="GO:0006814">
    <property type="term" value="P:sodium ion transport"/>
    <property type="evidence" value="ECO:0007669"/>
    <property type="project" value="UniProtKB-KW"/>
</dbReference>
<evidence type="ECO:0000256" key="14">
    <source>
        <dbReference type="SAM" id="Phobius"/>
    </source>
</evidence>
<evidence type="ECO:0000256" key="10">
    <source>
        <dbReference type="ARBA" id="ARBA00023136"/>
    </source>
</evidence>
<protein>
    <recommendedName>
        <fullName evidence="17">Transporter</fullName>
    </recommendedName>
</protein>
<dbReference type="PANTHER" id="PTHR48086">
    <property type="entry name" value="SODIUM/PROLINE SYMPORTER-RELATED"/>
    <property type="match status" value="1"/>
</dbReference>
<feature type="transmembrane region" description="Helical" evidence="14">
    <location>
        <begin position="77"/>
        <end position="98"/>
    </location>
</feature>
<dbReference type="RefSeq" id="WP_068769573.1">
    <property type="nucleotide sequence ID" value="NZ_CP109796.1"/>
</dbReference>
<name>A0A178IL62_9BACT</name>
<keyword evidence="6" id="KW-0769">Symport</keyword>
<evidence type="ECO:0000256" key="6">
    <source>
        <dbReference type="ARBA" id="ARBA00022847"/>
    </source>
</evidence>
<comment type="catalytic activity">
    <reaction evidence="12">
        <text>L-proline(in) + Na(+)(in) = L-proline(out) + Na(+)(out)</text>
        <dbReference type="Rhea" id="RHEA:28967"/>
        <dbReference type="ChEBI" id="CHEBI:29101"/>
        <dbReference type="ChEBI" id="CHEBI:60039"/>
    </reaction>
</comment>
<dbReference type="AlphaFoldDB" id="A0A178IL62"/>
<feature type="transmembrane region" description="Helical" evidence="14">
    <location>
        <begin position="648"/>
        <end position="669"/>
    </location>
</feature>
<feature type="transmembrane region" description="Helical" evidence="14">
    <location>
        <begin position="446"/>
        <end position="467"/>
    </location>
</feature>
<evidence type="ECO:0000256" key="7">
    <source>
        <dbReference type="ARBA" id="ARBA00022989"/>
    </source>
</evidence>
<dbReference type="EMBL" id="LRRQ01000056">
    <property type="protein sequence ID" value="OAM90498.1"/>
    <property type="molecule type" value="Genomic_DNA"/>
</dbReference>